<dbReference type="PANTHER" id="PTHR11373:SF4">
    <property type="entry name" value="DEOXYNUCLEOSIDE TRIPHOSPHATE TRIPHOSPHOHYDROLASE SAMHD1"/>
    <property type="match status" value="1"/>
</dbReference>
<dbReference type="PANTHER" id="PTHR11373">
    <property type="entry name" value="DEOXYNUCLEOSIDE TRIPHOSPHATE TRIPHOSPHOHYDROLASE"/>
    <property type="match status" value="1"/>
</dbReference>
<dbReference type="Proteomes" id="UP000000641">
    <property type="component" value="Chromosome"/>
</dbReference>
<dbReference type="AlphaFoldDB" id="A1RXD7"/>
<dbReference type="InterPro" id="IPR003607">
    <property type="entry name" value="HD/PDEase_dom"/>
</dbReference>
<dbReference type="InterPro" id="IPR050135">
    <property type="entry name" value="dGTPase-like"/>
</dbReference>
<dbReference type="Pfam" id="PF19276">
    <property type="entry name" value="HD_assoc_2"/>
    <property type="match status" value="1"/>
</dbReference>
<dbReference type="PROSITE" id="PS51831">
    <property type="entry name" value="HD"/>
    <property type="match status" value="1"/>
</dbReference>
<dbReference type="GO" id="GO:0008832">
    <property type="term" value="F:dGTPase activity"/>
    <property type="evidence" value="ECO:0007669"/>
    <property type="project" value="TreeGrafter"/>
</dbReference>
<dbReference type="HOGENOM" id="CLU_026821_3_0_2"/>
<feature type="domain" description="HD" evidence="1">
    <location>
        <begin position="25"/>
        <end position="126"/>
    </location>
</feature>
<dbReference type="eggNOG" id="arCOG04430">
    <property type="taxonomic scope" value="Archaea"/>
</dbReference>
<dbReference type="KEGG" id="tpe:Tpen_0458"/>
<protein>
    <submittedName>
        <fullName evidence="2">Metal dependent phosphohydrolase</fullName>
    </submittedName>
</protein>
<dbReference type="GO" id="GO:0006203">
    <property type="term" value="P:dGTP catabolic process"/>
    <property type="evidence" value="ECO:0007669"/>
    <property type="project" value="TreeGrafter"/>
</dbReference>
<dbReference type="SMART" id="SM00471">
    <property type="entry name" value="HDc"/>
    <property type="match status" value="1"/>
</dbReference>
<evidence type="ECO:0000313" key="2">
    <source>
        <dbReference type="EMBL" id="ABL77867.1"/>
    </source>
</evidence>
<evidence type="ECO:0000259" key="1">
    <source>
        <dbReference type="PROSITE" id="PS51831"/>
    </source>
</evidence>
<gene>
    <name evidence="2" type="ordered locus">Tpen_0458</name>
</gene>
<dbReference type="SUPFAM" id="SSF109604">
    <property type="entry name" value="HD-domain/PDEase-like"/>
    <property type="match status" value="1"/>
</dbReference>
<dbReference type="Pfam" id="PF01966">
    <property type="entry name" value="HD"/>
    <property type="match status" value="1"/>
</dbReference>
<reference evidence="3" key="1">
    <citation type="journal article" date="2008" name="J. Bacteriol.">
        <title>Genome sequence of Thermofilum pendens reveals an exceptional loss of biosynthetic pathways without genome reduction.</title>
        <authorList>
            <person name="Anderson I."/>
            <person name="Rodriguez J."/>
            <person name="Susanti D."/>
            <person name="Porat I."/>
            <person name="Reich C."/>
            <person name="Ulrich L.E."/>
            <person name="Elkins J.G."/>
            <person name="Mavromatis K."/>
            <person name="Lykidis A."/>
            <person name="Kim E."/>
            <person name="Thompson L.S."/>
            <person name="Nolan M."/>
            <person name="Land M."/>
            <person name="Copeland A."/>
            <person name="Lapidus A."/>
            <person name="Lucas S."/>
            <person name="Detter C."/>
            <person name="Zhulin I.B."/>
            <person name="Olsen G.J."/>
            <person name="Whitman W."/>
            <person name="Mukhopadhyay B."/>
            <person name="Bristow J."/>
            <person name="Kyrpides N."/>
        </authorList>
    </citation>
    <scope>NUCLEOTIDE SEQUENCE [LARGE SCALE GENOMIC DNA]</scope>
    <source>
        <strain evidence="3">DSM 2475 / Hrk 5</strain>
    </source>
</reference>
<dbReference type="EnsemblBacteria" id="ABL77867">
    <property type="protein sequence ID" value="ABL77867"/>
    <property type="gene ID" value="Tpen_0458"/>
</dbReference>
<dbReference type="InterPro" id="IPR006674">
    <property type="entry name" value="HD_domain"/>
</dbReference>
<dbReference type="Gene3D" id="1.10.3210.10">
    <property type="entry name" value="Hypothetical protein af1432"/>
    <property type="match status" value="1"/>
</dbReference>
<keyword evidence="3" id="KW-1185">Reference proteome</keyword>
<dbReference type="EMBL" id="CP000505">
    <property type="protein sequence ID" value="ABL77867.1"/>
    <property type="molecule type" value="Genomic_DNA"/>
</dbReference>
<evidence type="ECO:0000313" key="3">
    <source>
        <dbReference type="Proteomes" id="UP000000641"/>
    </source>
</evidence>
<dbReference type="InterPro" id="IPR045509">
    <property type="entry name" value="HD_assoc_2"/>
</dbReference>
<accession>A1RXD7</accession>
<proteinExistence type="predicted"/>
<name>A1RXD7_THEPD</name>
<dbReference type="CDD" id="cd00077">
    <property type="entry name" value="HDc"/>
    <property type="match status" value="1"/>
</dbReference>
<sequence length="371" mass="41162">MVQRLRRIRQLGPADLVYPGAVHTRFSHSLGTLYLAERIAKSAGIEDEGEVESLRLAALLHDVGHMPFSHALSSNHEKVSQEVVRSMLGDLLGKDLKHGVIDILAGSSRLSPILASEVDADRLDYLLRDSKHTGVSYGNVDVDRAVRSARLVRTEAGWALGFVHGAETAVENILLARTQLFRVVYYHRTVGAFEAVLRAAYAMLVEEGYLPSLDEALEEKELWCMFDDCMVIEALKRARKSEEDRLKELATSFLLRKPPKLVFEAYLSDGPGEGFRRELYEHALKGTAEELLVEKCGVPEGCLLVYLARIVPIGNVNRLLILHGESAKPLVSLSSTLLSYLKGVSLSPLRVYAFPECLRQATECLSRLAVL</sequence>
<organism evidence="2 3">
    <name type="scientific">Thermofilum pendens (strain DSM 2475 / Hrk 5)</name>
    <dbReference type="NCBI Taxonomy" id="368408"/>
    <lineage>
        <taxon>Archaea</taxon>
        <taxon>Thermoproteota</taxon>
        <taxon>Thermoprotei</taxon>
        <taxon>Thermofilales</taxon>
        <taxon>Thermofilaceae</taxon>
        <taxon>Thermofilum</taxon>
    </lineage>
</organism>